<evidence type="ECO:0000256" key="2">
    <source>
        <dbReference type="ARBA" id="ARBA00010569"/>
    </source>
</evidence>
<evidence type="ECO:0000256" key="10">
    <source>
        <dbReference type="SAM" id="MobiDB-lite"/>
    </source>
</evidence>
<dbReference type="PANTHER" id="PTHR12129">
    <property type="entry name" value="HEPARAN SULFATE 2-O-SULFOTRANSFERASE"/>
    <property type="match status" value="1"/>
</dbReference>
<dbReference type="Pfam" id="PF03567">
    <property type="entry name" value="Sulfotransfer_2"/>
    <property type="match status" value="1"/>
</dbReference>
<dbReference type="PANTHER" id="PTHR12129:SF20">
    <property type="entry name" value="HEPARAN SULFATE 2-O-SULFOTRANSFERASE PIPE"/>
    <property type="match status" value="1"/>
</dbReference>
<dbReference type="InterPro" id="IPR036397">
    <property type="entry name" value="RNaseH_sf"/>
</dbReference>
<keyword evidence="6" id="KW-1133">Transmembrane helix</keyword>
<reference evidence="13" key="1">
    <citation type="submission" date="2025-08" db="UniProtKB">
        <authorList>
            <consortium name="RefSeq"/>
        </authorList>
    </citation>
    <scope>IDENTIFICATION</scope>
</reference>
<dbReference type="Gene3D" id="3.40.50.300">
    <property type="entry name" value="P-loop containing nucleotide triphosphate hydrolases"/>
    <property type="match status" value="1"/>
</dbReference>
<proteinExistence type="inferred from homology"/>
<comment type="similarity">
    <text evidence="2">Belongs to the sulfotransferase 3 family.</text>
</comment>
<dbReference type="Gene3D" id="1.10.10.1450">
    <property type="match status" value="1"/>
</dbReference>
<feature type="domain" description="Mos1 transposase HTH" evidence="11">
    <location>
        <begin position="4"/>
        <end position="52"/>
    </location>
</feature>
<sequence>MERSKIRNIMKYEFLHGTTASQTARNINSVFCSSVTTQQTVSNWFAKFRTGNFDLANELRGRPELKVNNDELKVTVESDPSQNAYELSLKFGVSKQTILTHLAQIGQWLDKDELPKHTPKRNIHEKKLMVSVWCSSAGVIYYDFTKHGSSIIAEIYRNQLDEMMQKLKEKQPRLVNRSTPILLHNNARLHTAQMTMENLQEFKLELLHHPPYSSDLAPTDYHFFRNLDNFLIGKQFNSDNAVKLAFQEFIDSRPPGFYITGLNNQPLKWQKCYFFSFPFTRHNRNIVCKRCNTLRYDAPAGFGKSHIYSSFQVCEAFGRIAHALICSQVIERRKSVNVSPRAPSNKDEKDVQTDPNQNGIHYSNGQRIIAEKYAEPEVLDINALNNTKRTDREVLFFNRVPKVGSQTFMELLRRLSIRNMFSFNRDRVQRVETIRLAPIEQLQLARMVSSYSEPSVYVKHVCFTNFTEFHLPEPIYINIVRDPVERVISWYYYVRAPWYYVERKQIFPDLPLPDPNWLKKDFETCVLKGDRECRYLQGEIHEGIGDHRRQTLFFCGHSEKCTPFNTMGALERAKLAVEKHYAVVGVLEDMNTTLTVLENYIPRFFQGATDVYYDQVNSFTRINRNFFKPPVSEEVKDLVRGNFTREVEFYQFCKQRLYRQHRALKLTSTATPSTNNHL</sequence>
<dbReference type="GO" id="GO:0003676">
    <property type="term" value="F:nucleic acid binding"/>
    <property type="evidence" value="ECO:0007669"/>
    <property type="project" value="InterPro"/>
</dbReference>
<keyword evidence="7" id="KW-0333">Golgi apparatus</keyword>
<dbReference type="KEGG" id="dqu:106742980"/>
<gene>
    <name evidence="13" type="primary">LOC106742980</name>
</gene>
<evidence type="ECO:0000256" key="6">
    <source>
        <dbReference type="ARBA" id="ARBA00022989"/>
    </source>
</evidence>
<keyword evidence="8" id="KW-0472">Membrane</keyword>
<keyword evidence="3" id="KW-0808">Transferase</keyword>
<keyword evidence="9" id="KW-0325">Glycoprotein</keyword>
<dbReference type="InterPro" id="IPR001888">
    <property type="entry name" value="Transposase_1"/>
</dbReference>
<dbReference type="FunFam" id="3.40.50.300:FF:001863">
    <property type="entry name" value="Heparan sulfate 2-o-sulfotransferase"/>
    <property type="match status" value="1"/>
</dbReference>
<evidence type="ECO:0000313" key="12">
    <source>
        <dbReference type="Proteomes" id="UP000515204"/>
    </source>
</evidence>
<dbReference type="Proteomes" id="UP000515204">
    <property type="component" value="Unplaced"/>
</dbReference>
<evidence type="ECO:0000256" key="9">
    <source>
        <dbReference type="ARBA" id="ARBA00023180"/>
    </source>
</evidence>
<evidence type="ECO:0000259" key="11">
    <source>
        <dbReference type="Pfam" id="PF17906"/>
    </source>
</evidence>
<dbReference type="InterPro" id="IPR007734">
    <property type="entry name" value="Heparan_SO4_2-O-STrfase"/>
</dbReference>
<evidence type="ECO:0000256" key="7">
    <source>
        <dbReference type="ARBA" id="ARBA00023034"/>
    </source>
</evidence>
<dbReference type="GeneID" id="106742980"/>
<evidence type="ECO:0000256" key="8">
    <source>
        <dbReference type="ARBA" id="ARBA00023136"/>
    </source>
</evidence>
<dbReference type="InterPro" id="IPR027417">
    <property type="entry name" value="P-loop_NTPase"/>
</dbReference>
<dbReference type="Pfam" id="PF17906">
    <property type="entry name" value="HTH_48"/>
    <property type="match status" value="1"/>
</dbReference>
<evidence type="ECO:0000256" key="3">
    <source>
        <dbReference type="ARBA" id="ARBA00022679"/>
    </source>
</evidence>
<dbReference type="CTD" id="5304"/>
<evidence type="ECO:0000256" key="4">
    <source>
        <dbReference type="ARBA" id="ARBA00022692"/>
    </source>
</evidence>
<dbReference type="Pfam" id="PF01359">
    <property type="entry name" value="Transposase_1"/>
    <property type="match status" value="1"/>
</dbReference>
<dbReference type="InterPro" id="IPR005331">
    <property type="entry name" value="Sulfotransferase"/>
</dbReference>
<dbReference type="OrthoDB" id="10019582at2759"/>
<keyword evidence="12" id="KW-1185">Reference proteome</keyword>
<dbReference type="InterPro" id="IPR041426">
    <property type="entry name" value="Mos1_HTH"/>
</dbReference>
<name>A0A6P3X104_DINQU</name>
<evidence type="ECO:0000256" key="5">
    <source>
        <dbReference type="ARBA" id="ARBA00022968"/>
    </source>
</evidence>
<dbReference type="GO" id="GO:0000139">
    <property type="term" value="C:Golgi membrane"/>
    <property type="evidence" value="ECO:0007669"/>
    <property type="project" value="UniProtKB-SubCell"/>
</dbReference>
<feature type="region of interest" description="Disordered" evidence="10">
    <location>
        <begin position="337"/>
        <end position="360"/>
    </location>
</feature>
<protein>
    <submittedName>
        <fullName evidence="13">Uncharacterized protein LOC106742980</fullName>
    </submittedName>
</protein>
<dbReference type="GO" id="GO:0008146">
    <property type="term" value="F:sulfotransferase activity"/>
    <property type="evidence" value="ECO:0007669"/>
    <property type="project" value="InterPro"/>
</dbReference>
<dbReference type="SUPFAM" id="SSF52540">
    <property type="entry name" value="P-loop containing nucleoside triphosphate hydrolases"/>
    <property type="match status" value="1"/>
</dbReference>
<dbReference type="RefSeq" id="XP_014471887.1">
    <property type="nucleotide sequence ID" value="XM_014616401.1"/>
</dbReference>
<comment type="subcellular location">
    <subcellularLocation>
        <location evidence="1">Golgi apparatus membrane</location>
        <topology evidence="1">Single-pass type II membrane protein</topology>
    </subcellularLocation>
</comment>
<keyword evidence="4" id="KW-0812">Transmembrane</keyword>
<dbReference type="AlphaFoldDB" id="A0A6P3X104"/>
<evidence type="ECO:0000256" key="1">
    <source>
        <dbReference type="ARBA" id="ARBA00004323"/>
    </source>
</evidence>
<keyword evidence="5" id="KW-0735">Signal-anchor</keyword>
<dbReference type="Gene3D" id="3.30.420.10">
    <property type="entry name" value="Ribonuclease H-like superfamily/Ribonuclease H"/>
    <property type="match status" value="1"/>
</dbReference>
<organism evidence="12 13">
    <name type="scientific">Dinoponera quadriceps</name>
    <name type="common">South American ant</name>
    <dbReference type="NCBI Taxonomy" id="609295"/>
    <lineage>
        <taxon>Eukaryota</taxon>
        <taxon>Metazoa</taxon>
        <taxon>Ecdysozoa</taxon>
        <taxon>Arthropoda</taxon>
        <taxon>Hexapoda</taxon>
        <taxon>Insecta</taxon>
        <taxon>Pterygota</taxon>
        <taxon>Neoptera</taxon>
        <taxon>Endopterygota</taxon>
        <taxon>Hymenoptera</taxon>
        <taxon>Apocrita</taxon>
        <taxon>Aculeata</taxon>
        <taxon>Formicoidea</taxon>
        <taxon>Formicidae</taxon>
        <taxon>Ponerinae</taxon>
        <taxon>Ponerini</taxon>
        <taxon>Dinoponera</taxon>
    </lineage>
</organism>
<evidence type="ECO:0000313" key="13">
    <source>
        <dbReference type="RefSeq" id="XP_014471887.1"/>
    </source>
</evidence>
<accession>A0A6P3X104</accession>